<evidence type="ECO:0000256" key="3">
    <source>
        <dbReference type="ARBA" id="ARBA00022741"/>
    </source>
</evidence>
<feature type="transmembrane region" description="Helical" evidence="7">
    <location>
        <begin position="352"/>
        <end position="373"/>
    </location>
</feature>
<sequence>MPILQSRVSDMTQEKIHIDGYDISTLLFQGPYTVLYEGRRQTDSRDVLLKLWPTAPLASEHERESIQREIEHLRTLNEHPHMLEMHEVRVGDFGIALITDAAPLGTLQARLTRMASQPFPQEEAYALIEHIGGVLSTAHSQGMIHANLSSQNVVFRQEGQAALTDFHVKSIIGTIKNYQGSLEEGVPRCWYMAPEQFQGYVDAFSDQYALGCLAYVVLTGRVPFFGTARATLSQQQSNEAPDVPSHVNPALPSHIDSVILRALSKDPSQRFPDVEAFLQALREKREQFPVVLPSALSSLPTEETQAFFALDGTASEQKVAHARDGEEKKSTPPSGMVRRINVNGGGKSKKNILPLLILAVMTLLIITGTIIVWQRPLLQMAQEKDALAMTPAPLSTSTYAPTGTATGTPTSPPNLHPSPTTTPDQKRAAISPFIDCVQREGGTYAAYFGYANTNSFAVSIPQGANNYLSPTGYNGVQPGVFQSGRQYRAFRVPFKNGTVIWNLDGGSATASRQGPDC</sequence>
<dbReference type="Proteomes" id="UP000612362">
    <property type="component" value="Unassembled WGS sequence"/>
</dbReference>
<evidence type="ECO:0000313" key="10">
    <source>
        <dbReference type="Proteomes" id="UP000612362"/>
    </source>
</evidence>
<dbReference type="InterPro" id="IPR011009">
    <property type="entry name" value="Kinase-like_dom_sf"/>
</dbReference>
<evidence type="ECO:0000256" key="7">
    <source>
        <dbReference type="SAM" id="Phobius"/>
    </source>
</evidence>
<dbReference type="GO" id="GO:0004674">
    <property type="term" value="F:protein serine/threonine kinase activity"/>
    <property type="evidence" value="ECO:0007669"/>
    <property type="project" value="UniProtKB-EC"/>
</dbReference>
<accession>A0A8J3MV19</accession>
<name>A0A8J3MV19_9CHLR</name>
<evidence type="ECO:0000256" key="1">
    <source>
        <dbReference type="ARBA" id="ARBA00012513"/>
    </source>
</evidence>
<keyword evidence="4" id="KW-0418">Kinase</keyword>
<feature type="domain" description="Protein kinase" evidence="8">
    <location>
        <begin position="21"/>
        <end position="282"/>
    </location>
</feature>
<dbReference type="InterPro" id="IPR000719">
    <property type="entry name" value="Prot_kinase_dom"/>
</dbReference>
<dbReference type="PANTHER" id="PTHR43289:SF6">
    <property type="entry name" value="SERINE_THREONINE-PROTEIN KINASE NEKL-3"/>
    <property type="match status" value="1"/>
</dbReference>
<evidence type="ECO:0000256" key="2">
    <source>
        <dbReference type="ARBA" id="ARBA00022679"/>
    </source>
</evidence>
<evidence type="ECO:0000313" key="9">
    <source>
        <dbReference type="EMBL" id="GHO48850.1"/>
    </source>
</evidence>
<comment type="caution">
    <text evidence="9">The sequence shown here is derived from an EMBL/GenBank/DDBJ whole genome shotgun (WGS) entry which is preliminary data.</text>
</comment>
<dbReference type="SMART" id="SM00220">
    <property type="entry name" value="S_TKc"/>
    <property type="match status" value="1"/>
</dbReference>
<organism evidence="9 10">
    <name type="scientific">Ktedonospora formicarum</name>
    <dbReference type="NCBI Taxonomy" id="2778364"/>
    <lineage>
        <taxon>Bacteria</taxon>
        <taxon>Bacillati</taxon>
        <taxon>Chloroflexota</taxon>
        <taxon>Ktedonobacteria</taxon>
        <taxon>Ktedonobacterales</taxon>
        <taxon>Ktedonobacteraceae</taxon>
        <taxon>Ktedonospora</taxon>
    </lineage>
</organism>
<proteinExistence type="predicted"/>
<dbReference type="PROSITE" id="PS50011">
    <property type="entry name" value="PROTEIN_KINASE_DOM"/>
    <property type="match status" value="1"/>
</dbReference>
<gene>
    <name evidence="9" type="ORF">KSX_70130</name>
</gene>
<feature type="compositionally biased region" description="Basic and acidic residues" evidence="6">
    <location>
        <begin position="318"/>
        <end position="330"/>
    </location>
</feature>
<keyword evidence="7" id="KW-0472">Membrane</keyword>
<evidence type="ECO:0000256" key="5">
    <source>
        <dbReference type="ARBA" id="ARBA00022840"/>
    </source>
</evidence>
<evidence type="ECO:0000256" key="4">
    <source>
        <dbReference type="ARBA" id="ARBA00022777"/>
    </source>
</evidence>
<dbReference type="AlphaFoldDB" id="A0A8J3MV19"/>
<dbReference type="EMBL" id="BNJF01000004">
    <property type="protein sequence ID" value="GHO48850.1"/>
    <property type="molecule type" value="Genomic_DNA"/>
</dbReference>
<keyword evidence="7" id="KW-0812">Transmembrane</keyword>
<keyword evidence="7" id="KW-1133">Transmembrane helix</keyword>
<evidence type="ECO:0000256" key="6">
    <source>
        <dbReference type="SAM" id="MobiDB-lite"/>
    </source>
</evidence>
<dbReference type="CDD" id="cd14014">
    <property type="entry name" value="STKc_PknB_like"/>
    <property type="match status" value="1"/>
</dbReference>
<feature type="region of interest" description="Disordered" evidence="6">
    <location>
        <begin position="397"/>
        <end position="426"/>
    </location>
</feature>
<keyword evidence="2" id="KW-0808">Transferase</keyword>
<dbReference type="SUPFAM" id="SSF56112">
    <property type="entry name" value="Protein kinase-like (PK-like)"/>
    <property type="match status" value="1"/>
</dbReference>
<dbReference type="GO" id="GO:0005524">
    <property type="term" value="F:ATP binding"/>
    <property type="evidence" value="ECO:0007669"/>
    <property type="project" value="UniProtKB-KW"/>
</dbReference>
<reference evidence="9" key="1">
    <citation type="submission" date="2020-10" db="EMBL/GenBank/DDBJ databases">
        <title>Taxonomic study of unclassified bacteria belonging to the class Ktedonobacteria.</title>
        <authorList>
            <person name="Yabe S."/>
            <person name="Wang C.M."/>
            <person name="Zheng Y."/>
            <person name="Sakai Y."/>
            <person name="Cavaletti L."/>
            <person name="Monciardini P."/>
            <person name="Donadio S."/>
        </authorList>
    </citation>
    <scope>NUCLEOTIDE SEQUENCE</scope>
    <source>
        <strain evidence="9">SOSP1-1</strain>
    </source>
</reference>
<keyword evidence="10" id="KW-1185">Reference proteome</keyword>
<feature type="compositionally biased region" description="Low complexity" evidence="6">
    <location>
        <begin position="397"/>
        <end position="409"/>
    </location>
</feature>
<dbReference type="PANTHER" id="PTHR43289">
    <property type="entry name" value="MITOGEN-ACTIVATED PROTEIN KINASE KINASE KINASE 20-RELATED"/>
    <property type="match status" value="1"/>
</dbReference>
<protein>
    <recommendedName>
        <fullName evidence="1">non-specific serine/threonine protein kinase</fullName>
        <ecNumber evidence="1">2.7.11.1</ecNumber>
    </recommendedName>
</protein>
<dbReference type="Pfam" id="PF00069">
    <property type="entry name" value="Pkinase"/>
    <property type="match status" value="1"/>
</dbReference>
<evidence type="ECO:0000259" key="8">
    <source>
        <dbReference type="PROSITE" id="PS50011"/>
    </source>
</evidence>
<dbReference type="EC" id="2.7.11.1" evidence="1"/>
<feature type="region of interest" description="Disordered" evidence="6">
    <location>
        <begin position="318"/>
        <end position="343"/>
    </location>
</feature>
<dbReference type="Gene3D" id="1.10.510.10">
    <property type="entry name" value="Transferase(Phosphotransferase) domain 1"/>
    <property type="match status" value="1"/>
</dbReference>
<keyword evidence="3" id="KW-0547">Nucleotide-binding</keyword>
<keyword evidence="5" id="KW-0067">ATP-binding</keyword>